<protein>
    <submittedName>
        <fullName evidence="1">Uncharacterized protein</fullName>
    </submittedName>
</protein>
<keyword evidence="2" id="KW-1185">Reference proteome</keyword>
<name>A0ACB9ZZX9_CATRO</name>
<sequence length="119" mass="13628">MEDFRCKEEYVEMTVTESKLLKHANEVYTIGQYKIFEEKFMKFSENGQGLVATPNKYILKRWTKDIDLSLCSSSVGDVGKVSKKDIAENEVDSSNIKDLIGRSAKGERNIRKKSIVEIK</sequence>
<reference evidence="2" key="1">
    <citation type="journal article" date="2023" name="Nat. Plants">
        <title>Single-cell RNA sequencing provides a high-resolution roadmap for understanding the multicellular compartmentation of specialized metabolism.</title>
        <authorList>
            <person name="Sun S."/>
            <person name="Shen X."/>
            <person name="Li Y."/>
            <person name="Li Y."/>
            <person name="Wang S."/>
            <person name="Li R."/>
            <person name="Zhang H."/>
            <person name="Shen G."/>
            <person name="Guo B."/>
            <person name="Wei J."/>
            <person name="Xu J."/>
            <person name="St-Pierre B."/>
            <person name="Chen S."/>
            <person name="Sun C."/>
        </authorList>
    </citation>
    <scope>NUCLEOTIDE SEQUENCE [LARGE SCALE GENOMIC DNA]</scope>
</reference>
<accession>A0ACB9ZZX9</accession>
<dbReference type="Proteomes" id="UP001060085">
    <property type="component" value="Linkage Group LG07"/>
</dbReference>
<dbReference type="EMBL" id="CM044707">
    <property type="protein sequence ID" value="KAI5653820.1"/>
    <property type="molecule type" value="Genomic_DNA"/>
</dbReference>
<comment type="caution">
    <text evidence="1">The sequence shown here is derived from an EMBL/GenBank/DDBJ whole genome shotgun (WGS) entry which is preliminary data.</text>
</comment>
<proteinExistence type="predicted"/>
<organism evidence="1 2">
    <name type="scientific">Catharanthus roseus</name>
    <name type="common">Madagascar periwinkle</name>
    <name type="synonym">Vinca rosea</name>
    <dbReference type="NCBI Taxonomy" id="4058"/>
    <lineage>
        <taxon>Eukaryota</taxon>
        <taxon>Viridiplantae</taxon>
        <taxon>Streptophyta</taxon>
        <taxon>Embryophyta</taxon>
        <taxon>Tracheophyta</taxon>
        <taxon>Spermatophyta</taxon>
        <taxon>Magnoliopsida</taxon>
        <taxon>eudicotyledons</taxon>
        <taxon>Gunneridae</taxon>
        <taxon>Pentapetalae</taxon>
        <taxon>asterids</taxon>
        <taxon>lamiids</taxon>
        <taxon>Gentianales</taxon>
        <taxon>Apocynaceae</taxon>
        <taxon>Rauvolfioideae</taxon>
        <taxon>Vinceae</taxon>
        <taxon>Catharanthinae</taxon>
        <taxon>Catharanthus</taxon>
    </lineage>
</organism>
<evidence type="ECO:0000313" key="1">
    <source>
        <dbReference type="EMBL" id="KAI5653820.1"/>
    </source>
</evidence>
<gene>
    <name evidence="1" type="ORF">M9H77_31007</name>
</gene>
<evidence type="ECO:0000313" key="2">
    <source>
        <dbReference type="Proteomes" id="UP001060085"/>
    </source>
</evidence>